<accession>A9D0J9</accession>
<evidence type="ECO:0000256" key="3">
    <source>
        <dbReference type="SAM" id="Phobius"/>
    </source>
</evidence>
<dbReference type="CDD" id="cd05233">
    <property type="entry name" value="SDR_c"/>
    <property type="match status" value="1"/>
</dbReference>
<feature type="transmembrane region" description="Helical" evidence="3">
    <location>
        <begin position="231"/>
        <end position="252"/>
    </location>
</feature>
<dbReference type="SUPFAM" id="SSF51735">
    <property type="entry name" value="NAD(P)-binding Rossmann-fold domains"/>
    <property type="match status" value="1"/>
</dbReference>
<dbReference type="PRINTS" id="PR00080">
    <property type="entry name" value="SDRFAMILY"/>
</dbReference>
<protein>
    <submittedName>
        <fullName evidence="4">Dehydrogenase with different specificity</fullName>
    </submittedName>
</protein>
<dbReference type="GO" id="GO:0016616">
    <property type="term" value="F:oxidoreductase activity, acting on the CH-OH group of donors, NAD or NADP as acceptor"/>
    <property type="evidence" value="ECO:0007669"/>
    <property type="project" value="TreeGrafter"/>
</dbReference>
<dbReference type="HOGENOM" id="CLU_010194_1_0_5"/>
<dbReference type="Pfam" id="PF13561">
    <property type="entry name" value="adh_short_C2"/>
    <property type="match status" value="1"/>
</dbReference>
<dbReference type="Gene3D" id="3.40.50.720">
    <property type="entry name" value="NAD(P)-binding Rossmann-like Domain"/>
    <property type="match status" value="1"/>
</dbReference>
<dbReference type="AlphaFoldDB" id="A9D0J9"/>
<dbReference type="Proteomes" id="UP000004291">
    <property type="component" value="Chromosome"/>
</dbReference>
<comment type="caution">
    <text evidence="4">The sequence shown here is derived from an EMBL/GenBank/DDBJ whole genome shotgun (WGS) entry which is preliminary data.</text>
</comment>
<keyword evidence="2" id="KW-0560">Oxidoreductase</keyword>
<keyword evidence="3" id="KW-0812">Transmembrane</keyword>
<dbReference type="InterPro" id="IPR020904">
    <property type="entry name" value="Sc_DH/Rdtase_CS"/>
</dbReference>
<evidence type="ECO:0000256" key="1">
    <source>
        <dbReference type="ARBA" id="ARBA00006484"/>
    </source>
</evidence>
<dbReference type="eggNOG" id="COG1028">
    <property type="taxonomic scope" value="Bacteria"/>
</dbReference>
<gene>
    <name evidence="4" type="ORF">HPDFL43_02400</name>
</gene>
<dbReference type="FunFam" id="3.40.50.720:FF:000084">
    <property type="entry name" value="Short-chain dehydrogenase reductase"/>
    <property type="match status" value="1"/>
</dbReference>
<dbReference type="OrthoDB" id="9789398at2"/>
<dbReference type="PRINTS" id="PR00081">
    <property type="entry name" value="GDHRDH"/>
</dbReference>
<keyword evidence="3" id="KW-1133">Transmembrane helix</keyword>
<dbReference type="PROSITE" id="PS00061">
    <property type="entry name" value="ADH_SHORT"/>
    <property type="match status" value="1"/>
</dbReference>
<dbReference type="PANTHER" id="PTHR42760:SF133">
    <property type="entry name" value="3-OXOACYL-[ACYL-CARRIER-PROTEIN] REDUCTASE"/>
    <property type="match status" value="1"/>
</dbReference>
<evidence type="ECO:0000313" key="4">
    <source>
        <dbReference type="EMBL" id="EDQ35011.1"/>
    </source>
</evidence>
<reference evidence="4 5" key="1">
    <citation type="submission" date="2007-10" db="EMBL/GenBank/DDBJ databases">
        <authorList>
            <person name="Wagner-Dobler I."/>
            <person name="Ferriera S."/>
            <person name="Johnson J."/>
            <person name="Kravitz S."/>
            <person name="Beeson K."/>
            <person name="Sutton G."/>
            <person name="Rogers Y.-H."/>
            <person name="Friedman R."/>
            <person name="Frazier M."/>
            <person name="Venter J.C."/>
        </authorList>
    </citation>
    <scope>NUCLEOTIDE SEQUENCE [LARGE SCALE GENOMIC DNA]</scope>
    <source>
        <strain evidence="4 5">DFL-43</strain>
    </source>
</reference>
<dbReference type="STRING" id="411684.HPDFL43_02400"/>
<keyword evidence="3" id="KW-0472">Membrane</keyword>
<dbReference type="PANTHER" id="PTHR42760">
    <property type="entry name" value="SHORT-CHAIN DEHYDROGENASES/REDUCTASES FAMILY MEMBER"/>
    <property type="match status" value="1"/>
</dbReference>
<sequence length="258" mass="27040">MTTASDHPVYPDLDGAAVLITGGGTGIGAALTEGFVRQGAKVAFIDIAEKPSRELAARLADIGRHAPLFIHADLTDVGAIRRSVPQAEAAHGAARVLVNNAAFDDRHELLDMSEDYWDANQAINLRPVAFTAKAVAPGMIAAGGGTIVNFTSTSYMLNIGAMPAYTAAKAGIVGLTKGLAGRLGPDGIRVNAIAPGWVMTERQKRLWVTEEGLAQMLDRQCIKRTIEPDDMIGPCLFLASSASAMVTAQVLIADGGMM</sequence>
<dbReference type="EMBL" id="ABIA03000002">
    <property type="protein sequence ID" value="EDQ35011.1"/>
    <property type="molecule type" value="Genomic_DNA"/>
</dbReference>
<organism evidence="4 5">
    <name type="scientific">Hoeflea phototrophica (strain DSM 17068 / NCIMB 14078 / DFL-43)</name>
    <dbReference type="NCBI Taxonomy" id="411684"/>
    <lineage>
        <taxon>Bacteria</taxon>
        <taxon>Pseudomonadati</taxon>
        <taxon>Pseudomonadota</taxon>
        <taxon>Alphaproteobacteria</taxon>
        <taxon>Hyphomicrobiales</taxon>
        <taxon>Rhizobiaceae</taxon>
        <taxon>Hoeflea</taxon>
    </lineage>
</organism>
<dbReference type="RefSeq" id="WP_007196272.1">
    <property type="nucleotide sequence ID" value="NZ_CM002917.1"/>
</dbReference>
<proteinExistence type="inferred from homology"/>
<keyword evidence="5" id="KW-1185">Reference proteome</keyword>
<evidence type="ECO:0000313" key="5">
    <source>
        <dbReference type="Proteomes" id="UP000004291"/>
    </source>
</evidence>
<name>A9D0J9_HOEPD</name>
<reference evidence="4 5" key="2">
    <citation type="submission" date="2012-06" db="EMBL/GenBank/DDBJ databases">
        <authorList>
            <person name="Fiebig A."/>
        </authorList>
    </citation>
    <scope>NUCLEOTIDE SEQUENCE [LARGE SCALE GENOMIC DNA]</scope>
    <source>
        <strain evidence="4 5">DFL-43</strain>
    </source>
</reference>
<dbReference type="InterPro" id="IPR002347">
    <property type="entry name" value="SDR_fam"/>
</dbReference>
<dbReference type="InterPro" id="IPR036291">
    <property type="entry name" value="NAD(P)-bd_dom_sf"/>
</dbReference>
<comment type="similarity">
    <text evidence="1">Belongs to the short-chain dehydrogenases/reductases (SDR) family.</text>
</comment>
<evidence type="ECO:0000256" key="2">
    <source>
        <dbReference type="ARBA" id="ARBA00023002"/>
    </source>
</evidence>